<dbReference type="GO" id="GO:0016757">
    <property type="term" value="F:glycosyltransferase activity"/>
    <property type="evidence" value="ECO:0007669"/>
    <property type="project" value="UniProtKB-KW"/>
</dbReference>
<evidence type="ECO:0000256" key="4">
    <source>
        <dbReference type="ARBA" id="ARBA00022692"/>
    </source>
</evidence>
<dbReference type="PANTHER" id="PTHR48090">
    <property type="entry name" value="UNDECAPRENYL-PHOSPHATE 4-DEOXY-4-FORMAMIDO-L-ARABINOSE TRANSFERASE-RELATED"/>
    <property type="match status" value="1"/>
</dbReference>
<evidence type="ECO:0000256" key="5">
    <source>
        <dbReference type="ARBA" id="ARBA00022989"/>
    </source>
</evidence>
<dbReference type="Pfam" id="PF00535">
    <property type="entry name" value="Glycos_transf_2"/>
    <property type="match status" value="1"/>
</dbReference>
<evidence type="ECO:0000256" key="6">
    <source>
        <dbReference type="ARBA" id="ARBA00023136"/>
    </source>
</evidence>
<keyword evidence="10" id="KW-1185">Reference proteome</keyword>
<feature type="transmembrane region" description="Helical" evidence="7">
    <location>
        <begin position="241"/>
        <end position="262"/>
    </location>
</feature>
<dbReference type="GO" id="GO:0005886">
    <property type="term" value="C:plasma membrane"/>
    <property type="evidence" value="ECO:0007669"/>
    <property type="project" value="TreeGrafter"/>
</dbReference>
<dbReference type="RefSeq" id="WP_072794279.1">
    <property type="nucleotide sequence ID" value="NZ_FQWM01000011.1"/>
</dbReference>
<evidence type="ECO:0000256" key="7">
    <source>
        <dbReference type="SAM" id="Phobius"/>
    </source>
</evidence>
<keyword evidence="4 7" id="KW-0812">Transmembrane</keyword>
<dbReference type="InterPro" id="IPR001173">
    <property type="entry name" value="Glyco_trans_2-like"/>
</dbReference>
<feature type="transmembrane region" description="Helical" evidence="7">
    <location>
        <begin position="274"/>
        <end position="299"/>
    </location>
</feature>
<evidence type="ECO:0000313" key="9">
    <source>
        <dbReference type="EMBL" id="SHH85663.1"/>
    </source>
</evidence>
<feature type="domain" description="Glycosyltransferase 2-like" evidence="8">
    <location>
        <begin position="18"/>
        <end position="179"/>
    </location>
</feature>
<sequence length="322" mass="36000">MQDIDPIEQAEAAPFVVSLIVPVFNEAEAVRRFVDTVTQVLAGVATFEVVFVNDGSRDATERKIEALMAEGKPLRLINLSRNFGKEAALAAGLAHARGDVIIPMDVDLQDPPELIPEMLERWRAGAKIVNARRIDRSQDTWAKRLSAAAYYRIFNWLAENPIPSNVGDFRLLDREVVQAVLQIGDRSRFNKGIFSWVGFETVEVTYERPARADGASSWSWWRLWTLALDGIFASSTAPLRIWSYVGGTMAVFAFAYSAYVFLSVLITGRDVPGYASTLIVILIFGGLNMVALGIIGEYIGRIYYEVRKRPLYIVRSVKESED</sequence>
<gene>
    <name evidence="9" type="ORF">SAMN04488044_0091</name>
</gene>
<keyword evidence="5 7" id="KW-1133">Transmembrane helix</keyword>
<dbReference type="InterPro" id="IPR050256">
    <property type="entry name" value="Glycosyltransferase_2"/>
</dbReference>
<dbReference type="InterPro" id="IPR029044">
    <property type="entry name" value="Nucleotide-diphossugar_trans"/>
</dbReference>
<accession>A0A1M5WEL0</accession>
<dbReference type="Gene3D" id="3.90.550.10">
    <property type="entry name" value="Spore Coat Polysaccharide Biosynthesis Protein SpsA, Chain A"/>
    <property type="match status" value="1"/>
</dbReference>
<dbReference type="PANTHER" id="PTHR48090:SF1">
    <property type="entry name" value="PROPHAGE BACTOPRENOL GLUCOSYL TRANSFERASE HOMOLOG"/>
    <property type="match status" value="1"/>
</dbReference>
<evidence type="ECO:0000256" key="3">
    <source>
        <dbReference type="ARBA" id="ARBA00022679"/>
    </source>
</evidence>
<keyword evidence="3 9" id="KW-0808">Transferase</keyword>
<evidence type="ECO:0000313" key="10">
    <source>
        <dbReference type="Proteomes" id="UP000184211"/>
    </source>
</evidence>
<name>A0A1M5WEL0_9RHOB</name>
<reference evidence="10" key="1">
    <citation type="submission" date="2016-11" db="EMBL/GenBank/DDBJ databases">
        <authorList>
            <person name="Varghese N."/>
            <person name="Submissions S."/>
        </authorList>
    </citation>
    <scope>NUCLEOTIDE SEQUENCE [LARGE SCALE GENOMIC DNA]</scope>
    <source>
        <strain evidence="10">DSM 28223</strain>
    </source>
</reference>
<dbReference type="STRING" id="870908.SAMN04488044_0091"/>
<dbReference type="AlphaFoldDB" id="A0A1M5WEL0"/>
<dbReference type="EMBL" id="FQWM01000011">
    <property type="protein sequence ID" value="SHH85663.1"/>
    <property type="molecule type" value="Genomic_DNA"/>
</dbReference>
<comment type="subcellular location">
    <subcellularLocation>
        <location evidence="1">Membrane</location>
        <topology evidence="1">Multi-pass membrane protein</topology>
    </subcellularLocation>
</comment>
<dbReference type="OrthoDB" id="9807795at2"/>
<keyword evidence="2" id="KW-0328">Glycosyltransferase</keyword>
<evidence type="ECO:0000259" key="8">
    <source>
        <dbReference type="Pfam" id="PF00535"/>
    </source>
</evidence>
<organism evidence="9 10">
    <name type="scientific">Cognatishimia maritima</name>
    <dbReference type="NCBI Taxonomy" id="870908"/>
    <lineage>
        <taxon>Bacteria</taxon>
        <taxon>Pseudomonadati</taxon>
        <taxon>Pseudomonadota</taxon>
        <taxon>Alphaproteobacteria</taxon>
        <taxon>Rhodobacterales</taxon>
        <taxon>Paracoccaceae</taxon>
        <taxon>Cognatishimia</taxon>
    </lineage>
</organism>
<dbReference type="Proteomes" id="UP000184211">
    <property type="component" value="Unassembled WGS sequence"/>
</dbReference>
<keyword evidence="6 7" id="KW-0472">Membrane</keyword>
<protein>
    <submittedName>
        <fullName evidence="9">Glycosyltransferase involved in cell wall bisynthesis</fullName>
    </submittedName>
</protein>
<dbReference type="CDD" id="cd04187">
    <property type="entry name" value="DPM1_like_bac"/>
    <property type="match status" value="1"/>
</dbReference>
<evidence type="ECO:0000256" key="2">
    <source>
        <dbReference type="ARBA" id="ARBA00022676"/>
    </source>
</evidence>
<proteinExistence type="predicted"/>
<dbReference type="SUPFAM" id="SSF53448">
    <property type="entry name" value="Nucleotide-diphospho-sugar transferases"/>
    <property type="match status" value="1"/>
</dbReference>
<evidence type="ECO:0000256" key="1">
    <source>
        <dbReference type="ARBA" id="ARBA00004141"/>
    </source>
</evidence>